<accession>A0A0F9XCZ5</accession>
<reference evidence="2" key="1">
    <citation type="journal article" date="2015" name="Nature">
        <title>Complex archaea that bridge the gap between prokaryotes and eukaryotes.</title>
        <authorList>
            <person name="Spang A."/>
            <person name="Saw J.H."/>
            <person name="Jorgensen S.L."/>
            <person name="Zaremba-Niedzwiedzka K."/>
            <person name="Martijn J."/>
            <person name="Lind A.E."/>
            <person name="van Eijk R."/>
            <person name="Schleper C."/>
            <person name="Guy L."/>
            <person name="Ettema T.J."/>
        </authorList>
    </citation>
    <scope>NUCLEOTIDE SEQUENCE</scope>
</reference>
<name>A0A0F9XCZ5_9ZZZZ</name>
<evidence type="ECO:0000256" key="1">
    <source>
        <dbReference type="SAM" id="MobiDB-lite"/>
    </source>
</evidence>
<feature type="region of interest" description="Disordered" evidence="1">
    <location>
        <begin position="27"/>
        <end position="64"/>
    </location>
</feature>
<dbReference type="EMBL" id="LAZR01000116">
    <property type="protein sequence ID" value="KKN89638.1"/>
    <property type="molecule type" value="Genomic_DNA"/>
</dbReference>
<dbReference type="AlphaFoldDB" id="A0A0F9XCZ5"/>
<gene>
    <name evidence="2" type="ORF">LCGC14_0234840</name>
</gene>
<evidence type="ECO:0000313" key="2">
    <source>
        <dbReference type="EMBL" id="KKN89638.1"/>
    </source>
</evidence>
<organism evidence="2">
    <name type="scientific">marine sediment metagenome</name>
    <dbReference type="NCBI Taxonomy" id="412755"/>
    <lineage>
        <taxon>unclassified sequences</taxon>
        <taxon>metagenomes</taxon>
        <taxon>ecological metagenomes</taxon>
    </lineage>
</organism>
<sequence>MPNNKWPLECKFKGCKFMATSGPGFAKHYREFPEHRPPKSKYQKKPPEENKNPGAGRPKGSGNKVNKDIIEGFMTYILQCGGKDNRDMAKGIAAFMDKGPAYAEMMLDSMKTVLEIGAKREAAIAVARVEREVGGGQEQGGTKVIIYAPGMPLPLPQVIEGGIIEQKLIEEKESDWTDDFEGEKR</sequence>
<protein>
    <submittedName>
        <fullName evidence="2">Uncharacterized protein</fullName>
    </submittedName>
</protein>
<proteinExistence type="predicted"/>
<feature type="compositionally biased region" description="Basic and acidic residues" evidence="1">
    <location>
        <begin position="28"/>
        <end position="37"/>
    </location>
</feature>
<comment type="caution">
    <text evidence="2">The sequence shown here is derived from an EMBL/GenBank/DDBJ whole genome shotgun (WGS) entry which is preliminary data.</text>
</comment>